<accession>A0A1B6VKL2</accession>
<dbReference type="AlphaFoldDB" id="A0A1B6VKL2"/>
<dbReference type="PATRIC" id="fig|38307.3.peg.1847"/>
<protein>
    <submittedName>
        <fullName evidence="1">Uncharacterized protein</fullName>
    </submittedName>
</protein>
<dbReference type="Proteomes" id="UP000077786">
    <property type="component" value="Unassembled WGS sequence"/>
</dbReference>
<dbReference type="EMBL" id="LUTU01000007">
    <property type="protein sequence ID" value="OAJ67746.1"/>
    <property type="molecule type" value="Genomic_DNA"/>
</dbReference>
<sequence length="104" mass="11898">MGSHIPASRQAEQIIDPVFDRLNSSEQKQFCAYLEEIGKYEERSKKVFEMAKEDDIDELYIASDAYDDKVVNILKDVQALADTVSEENIAAQAADYRRELSLTY</sequence>
<evidence type="ECO:0000313" key="1">
    <source>
        <dbReference type="EMBL" id="OAJ67746.1"/>
    </source>
</evidence>
<dbReference type="RefSeq" id="WP_064274527.1">
    <property type="nucleotide sequence ID" value="NZ_LUTU01000007.1"/>
</dbReference>
<gene>
    <name evidence="1" type="ORF">A0123_01788</name>
</gene>
<evidence type="ECO:0000313" key="2">
    <source>
        <dbReference type="Proteomes" id="UP000077786"/>
    </source>
</evidence>
<organism evidence="1 2">
    <name type="scientific">Gluconobacter cerinus</name>
    <dbReference type="NCBI Taxonomy" id="38307"/>
    <lineage>
        <taxon>Bacteria</taxon>
        <taxon>Pseudomonadati</taxon>
        <taxon>Pseudomonadota</taxon>
        <taxon>Alphaproteobacteria</taxon>
        <taxon>Acetobacterales</taxon>
        <taxon>Acetobacteraceae</taxon>
        <taxon>Gluconobacter</taxon>
    </lineage>
</organism>
<name>A0A1B6VKL2_9PROT</name>
<reference evidence="1 2" key="1">
    <citation type="submission" date="2016-03" db="EMBL/GenBank/DDBJ databases">
        <title>Draft genome sequence of Gluconobacter cerinus strain CECT 9110.</title>
        <authorList>
            <person name="Sainz F."/>
            <person name="Mas A."/>
            <person name="Torija M.J."/>
        </authorList>
    </citation>
    <scope>NUCLEOTIDE SEQUENCE [LARGE SCALE GENOMIC DNA]</scope>
    <source>
        <strain evidence="1 2">CECT 9110</strain>
    </source>
</reference>
<comment type="caution">
    <text evidence="1">The sequence shown here is derived from an EMBL/GenBank/DDBJ whole genome shotgun (WGS) entry which is preliminary data.</text>
</comment>
<proteinExistence type="predicted"/>